<dbReference type="InterPro" id="IPR013328">
    <property type="entry name" value="6PGD_dom2"/>
</dbReference>
<comment type="catalytic activity">
    <reaction evidence="4">
        <text>(R)-pantoate + NADP(+) = 2-dehydropantoate + NADPH + H(+)</text>
        <dbReference type="Rhea" id="RHEA:16233"/>
        <dbReference type="ChEBI" id="CHEBI:11561"/>
        <dbReference type="ChEBI" id="CHEBI:15378"/>
        <dbReference type="ChEBI" id="CHEBI:15980"/>
        <dbReference type="ChEBI" id="CHEBI:57783"/>
        <dbReference type="ChEBI" id="CHEBI:58349"/>
        <dbReference type="EC" id="1.1.1.169"/>
    </reaction>
</comment>
<evidence type="ECO:0000313" key="8">
    <source>
        <dbReference type="Proteomes" id="UP000038010"/>
    </source>
</evidence>
<dbReference type="PANTHER" id="PTHR21708:SF30">
    <property type="entry name" value="2-DEHYDROPANTOATE 2-REDUCTASE-RELATED"/>
    <property type="match status" value="1"/>
</dbReference>
<gene>
    <name evidence="7" type="ORF">AB675_4426</name>
</gene>
<dbReference type="EMBL" id="LFJN01000030">
    <property type="protein sequence ID" value="KPI36554.1"/>
    <property type="molecule type" value="Genomic_DNA"/>
</dbReference>
<keyword evidence="3 4" id="KW-0560">Oxidoreductase</keyword>
<dbReference type="GeneID" id="28736445"/>
<reference evidence="7 8" key="1">
    <citation type="submission" date="2015-06" db="EMBL/GenBank/DDBJ databases">
        <title>Draft genome of the ant-associated black yeast Phialophora attae CBS 131958.</title>
        <authorList>
            <person name="Moreno L.F."/>
            <person name="Stielow B.J."/>
            <person name="de Hoog S."/>
            <person name="Vicente V.A."/>
            <person name="Weiss V.A."/>
            <person name="de Vries M."/>
            <person name="Cruz L.M."/>
            <person name="Souza E.M."/>
        </authorList>
    </citation>
    <scope>NUCLEOTIDE SEQUENCE [LARGE SCALE GENOMIC DNA]</scope>
    <source>
        <strain evidence="7 8">CBS 131958</strain>
    </source>
</reference>
<dbReference type="PANTHER" id="PTHR21708">
    <property type="entry name" value="PROBABLE 2-DEHYDROPANTOATE 2-REDUCTASE"/>
    <property type="match status" value="1"/>
</dbReference>
<proteinExistence type="inferred from homology"/>
<dbReference type="RefSeq" id="XP_017996517.1">
    <property type="nucleotide sequence ID" value="XM_018144565.1"/>
</dbReference>
<protein>
    <recommendedName>
        <fullName evidence="4">2-dehydropantoate 2-reductase</fullName>
        <ecNumber evidence="4">1.1.1.169</ecNumber>
    </recommendedName>
    <alternativeName>
        <fullName evidence="4">Ketopantoate reductase</fullName>
    </alternativeName>
</protein>
<comment type="caution">
    <text evidence="7">The sequence shown here is derived from an EMBL/GenBank/DDBJ whole genome shotgun (WGS) entry which is preliminary data.</text>
</comment>
<organism evidence="7 8">
    <name type="scientific">Cyphellophora attinorum</name>
    <dbReference type="NCBI Taxonomy" id="1664694"/>
    <lineage>
        <taxon>Eukaryota</taxon>
        <taxon>Fungi</taxon>
        <taxon>Dikarya</taxon>
        <taxon>Ascomycota</taxon>
        <taxon>Pezizomycotina</taxon>
        <taxon>Eurotiomycetes</taxon>
        <taxon>Chaetothyriomycetidae</taxon>
        <taxon>Chaetothyriales</taxon>
        <taxon>Cyphellophoraceae</taxon>
        <taxon>Cyphellophora</taxon>
    </lineage>
</organism>
<feature type="domain" description="Ketopantoate reductase N-terminal" evidence="5">
    <location>
        <begin position="4"/>
        <end position="157"/>
    </location>
</feature>
<dbReference type="InterPro" id="IPR003710">
    <property type="entry name" value="ApbA"/>
</dbReference>
<keyword evidence="8" id="KW-1185">Reference proteome</keyword>
<name>A0A0N1NY52_9EURO</name>
<dbReference type="Proteomes" id="UP000038010">
    <property type="component" value="Unassembled WGS sequence"/>
</dbReference>
<dbReference type="Gene3D" id="3.40.50.720">
    <property type="entry name" value="NAD(P)-binding Rossmann-like Domain"/>
    <property type="match status" value="1"/>
</dbReference>
<dbReference type="SUPFAM" id="SSF48179">
    <property type="entry name" value="6-phosphogluconate dehydrogenase C-terminal domain-like"/>
    <property type="match status" value="1"/>
</dbReference>
<comment type="function">
    <text evidence="4">Catalyzes the NADPH-dependent reduction of ketopantoate into pantoic acid.</text>
</comment>
<evidence type="ECO:0000256" key="4">
    <source>
        <dbReference type="RuleBase" id="RU362068"/>
    </source>
</evidence>
<dbReference type="InterPro" id="IPR036291">
    <property type="entry name" value="NAD(P)-bd_dom_sf"/>
</dbReference>
<comment type="similarity">
    <text evidence="1 4">Belongs to the ketopantoate reductase family.</text>
</comment>
<dbReference type="InterPro" id="IPR008927">
    <property type="entry name" value="6-PGluconate_DH-like_C_sf"/>
</dbReference>
<evidence type="ECO:0000259" key="5">
    <source>
        <dbReference type="Pfam" id="PF02558"/>
    </source>
</evidence>
<dbReference type="FunFam" id="1.10.1040.10:FF:000017">
    <property type="entry name" value="2-dehydropantoate 2-reductase"/>
    <property type="match status" value="1"/>
</dbReference>
<dbReference type="Gene3D" id="1.10.1040.10">
    <property type="entry name" value="N-(1-d-carboxylethyl)-l-norvaline Dehydrogenase, domain 2"/>
    <property type="match status" value="1"/>
</dbReference>
<evidence type="ECO:0000259" key="6">
    <source>
        <dbReference type="Pfam" id="PF08546"/>
    </source>
</evidence>
<dbReference type="InterPro" id="IPR013332">
    <property type="entry name" value="KPR_N"/>
</dbReference>
<accession>A0A0N1NY52</accession>
<dbReference type="Pfam" id="PF08546">
    <property type="entry name" value="ApbA_C"/>
    <property type="match status" value="1"/>
</dbReference>
<evidence type="ECO:0000256" key="1">
    <source>
        <dbReference type="ARBA" id="ARBA00007870"/>
    </source>
</evidence>
<dbReference type="EC" id="1.1.1.169" evidence="4"/>
<dbReference type="GO" id="GO:0015940">
    <property type="term" value="P:pantothenate biosynthetic process"/>
    <property type="evidence" value="ECO:0007669"/>
    <property type="project" value="InterPro"/>
</dbReference>
<sequence length="329" mass="35446">MANILMFGTGSIGAVYTCILDKGGANVTCVCRSNYQEINENGIEVTSTVLGKLCSRPKVVQSVQEAVTLPEQPYDYVFVCTKVIPKTMKQTLEALHAVLKSGATTIVLIQNGLGIEKPYADAYPSATIISGVVYLPTTEIAPGVFLHEEVERLHLGLYGSSTSTSSHSRLESLATIIRNGGGTAVVEEDIQRQRWQKIIANGAVNTICALSKCRDRQLMDLSPLGTPLIKNVMLEIAAVAEVAGYADVAGAEAVENQLQRSLSRPYPGVQPSMLADVFNGKPLEVEAILGEIVRVGLSKQVSIPRLETLLVLLQGLDAYLYNQRADDAR</sequence>
<dbReference type="InterPro" id="IPR013752">
    <property type="entry name" value="KPA_reductase"/>
</dbReference>
<evidence type="ECO:0000256" key="3">
    <source>
        <dbReference type="ARBA" id="ARBA00023002"/>
    </source>
</evidence>
<dbReference type="VEuPathDB" id="FungiDB:AB675_4426"/>
<dbReference type="InterPro" id="IPR051402">
    <property type="entry name" value="KPR-Related"/>
</dbReference>
<dbReference type="NCBIfam" id="TIGR00745">
    <property type="entry name" value="apbA_panE"/>
    <property type="match status" value="1"/>
</dbReference>
<feature type="domain" description="Ketopantoate reductase C-terminal" evidence="6">
    <location>
        <begin position="189"/>
        <end position="315"/>
    </location>
</feature>
<dbReference type="OrthoDB" id="3609at2759"/>
<evidence type="ECO:0000256" key="2">
    <source>
        <dbReference type="ARBA" id="ARBA00022857"/>
    </source>
</evidence>
<dbReference type="GO" id="GO:0008677">
    <property type="term" value="F:2-dehydropantoate 2-reductase activity"/>
    <property type="evidence" value="ECO:0007669"/>
    <property type="project" value="UniProtKB-EC"/>
</dbReference>
<dbReference type="SUPFAM" id="SSF51735">
    <property type="entry name" value="NAD(P)-binding Rossmann-fold domains"/>
    <property type="match status" value="1"/>
</dbReference>
<dbReference type="AlphaFoldDB" id="A0A0N1NY52"/>
<keyword evidence="2 4" id="KW-0521">NADP</keyword>
<dbReference type="Pfam" id="PF02558">
    <property type="entry name" value="ApbA"/>
    <property type="match status" value="1"/>
</dbReference>
<dbReference type="GO" id="GO:0005737">
    <property type="term" value="C:cytoplasm"/>
    <property type="evidence" value="ECO:0007669"/>
    <property type="project" value="TreeGrafter"/>
</dbReference>
<evidence type="ECO:0000313" key="7">
    <source>
        <dbReference type="EMBL" id="KPI36554.1"/>
    </source>
</evidence>